<dbReference type="GeneID" id="78124155"/>
<evidence type="ECO:0000256" key="1">
    <source>
        <dbReference type="SAM" id="Phobius"/>
    </source>
</evidence>
<evidence type="ECO:0000313" key="2">
    <source>
        <dbReference type="EMBL" id="SDY41462.1"/>
    </source>
</evidence>
<dbReference type="STRING" id="576131.SAMN05444486_10277"/>
<protein>
    <submittedName>
        <fullName evidence="2">Uncharacterized membrane protein YjgN, DUF898 family</fullName>
    </submittedName>
</protein>
<keyword evidence="1" id="KW-0472">Membrane</keyword>
<dbReference type="RefSeq" id="WP_089889282.1">
    <property type="nucleotide sequence ID" value="NZ_CALJFH010000009.1"/>
</dbReference>
<feature type="transmembrane region" description="Helical" evidence="1">
    <location>
        <begin position="323"/>
        <end position="347"/>
    </location>
</feature>
<dbReference type="OrthoDB" id="7462354at2"/>
<dbReference type="EMBL" id="FNPR01000002">
    <property type="protein sequence ID" value="SDY41462.1"/>
    <property type="molecule type" value="Genomic_DNA"/>
</dbReference>
<feature type="transmembrane region" description="Helical" evidence="1">
    <location>
        <begin position="69"/>
        <end position="95"/>
    </location>
</feature>
<proteinExistence type="predicted"/>
<reference evidence="2 3" key="1">
    <citation type="submission" date="2016-10" db="EMBL/GenBank/DDBJ databases">
        <authorList>
            <person name="de Groot N.N."/>
        </authorList>
    </citation>
    <scope>NUCLEOTIDE SEQUENCE [LARGE SCALE GENOMIC DNA]</scope>
    <source>
        <strain evidence="2 3">DSM 24677</strain>
    </source>
</reference>
<sequence length="394" mass="42804">MSTSGQINGQYRGTRGELFPLAISVALLTFVTLGIYRFWGKTRIRKYIWSSTVGDGDAFEYTGTGLEKFLGFLVAIVALAIYLGVVQMLLFFLGLSYSVDLETPQGILALNALIYINLFALLPLIFYAMYRARRYKMARTRWRGVRFGMEKGAWGFAARAIGYGLLTLVSFGALFPLGNFKLEKYMADRSYFGDARFEQGGKWTALYGAAKHVFIGLGVLIAGVAIGGAAQSEALMGIAALVGYIWLMVGFVYYRVHSFRYMAENRRLGDQITFTATPTTGEVIKIYIIGALIMAVVVAVLVFIGGLLFGAAMSMAGIGNMGLVGVLGVVLYLIALVLLGAMTLVFITQPTIAHFITNFTVHNADALNDIQQRAMETGVDAEGFADALDIGGAI</sequence>
<organism evidence="2 3">
    <name type="scientific">Lentibacter algarum</name>
    <dbReference type="NCBI Taxonomy" id="576131"/>
    <lineage>
        <taxon>Bacteria</taxon>
        <taxon>Pseudomonadati</taxon>
        <taxon>Pseudomonadota</taxon>
        <taxon>Alphaproteobacteria</taxon>
        <taxon>Rhodobacterales</taxon>
        <taxon>Roseobacteraceae</taxon>
        <taxon>Lentibacter</taxon>
    </lineage>
</organism>
<dbReference type="InterPro" id="IPR010295">
    <property type="entry name" value="DUF898"/>
</dbReference>
<dbReference type="AlphaFoldDB" id="A0A1H3JNF6"/>
<feature type="transmembrane region" description="Helical" evidence="1">
    <location>
        <begin position="18"/>
        <end position="39"/>
    </location>
</feature>
<name>A0A1H3JNF6_9RHOB</name>
<feature type="transmembrane region" description="Helical" evidence="1">
    <location>
        <begin position="205"/>
        <end position="227"/>
    </location>
</feature>
<accession>A0A1H3JNF6</accession>
<evidence type="ECO:0000313" key="3">
    <source>
        <dbReference type="Proteomes" id="UP000199026"/>
    </source>
</evidence>
<feature type="transmembrane region" description="Helical" evidence="1">
    <location>
        <begin position="107"/>
        <end position="130"/>
    </location>
</feature>
<keyword evidence="1" id="KW-0812">Transmembrane</keyword>
<keyword evidence="1" id="KW-1133">Transmembrane helix</keyword>
<dbReference type="Proteomes" id="UP000199026">
    <property type="component" value="Unassembled WGS sequence"/>
</dbReference>
<feature type="transmembrane region" description="Helical" evidence="1">
    <location>
        <begin position="234"/>
        <end position="254"/>
    </location>
</feature>
<keyword evidence="3" id="KW-1185">Reference proteome</keyword>
<feature type="transmembrane region" description="Helical" evidence="1">
    <location>
        <begin position="151"/>
        <end position="175"/>
    </location>
</feature>
<dbReference type="Pfam" id="PF05987">
    <property type="entry name" value="DUF898"/>
    <property type="match status" value="1"/>
</dbReference>
<gene>
    <name evidence="2" type="ORF">SAMN05444486_10277</name>
</gene>
<feature type="transmembrane region" description="Helical" evidence="1">
    <location>
        <begin position="286"/>
        <end position="311"/>
    </location>
</feature>